<reference evidence="2" key="2">
    <citation type="submission" date="2025-08" db="UniProtKB">
        <authorList>
            <consortium name="EnsemblFungi"/>
        </authorList>
    </citation>
    <scope>IDENTIFICATION</scope>
    <source>
        <strain evidence="2">4287 / CBS 123668 / FGSC 9935 / NRRL 34936</strain>
    </source>
</reference>
<dbReference type="Pfam" id="PF01498">
    <property type="entry name" value="HTH_Tnp_Tc3_2"/>
    <property type="match status" value="1"/>
</dbReference>
<dbReference type="GO" id="GO:0006313">
    <property type="term" value="P:DNA transposition"/>
    <property type="evidence" value="ECO:0007669"/>
    <property type="project" value="InterPro"/>
</dbReference>
<dbReference type="Gene3D" id="3.30.420.10">
    <property type="entry name" value="Ribonuclease H-like superfamily/Ribonuclease H"/>
    <property type="match status" value="1"/>
</dbReference>
<dbReference type="InterPro" id="IPR002492">
    <property type="entry name" value="Transposase_Tc1-like"/>
</dbReference>
<protein>
    <recommendedName>
        <fullName evidence="1">Transposase Tc1-like domain-containing protein</fullName>
    </recommendedName>
</protein>
<dbReference type="Proteomes" id="UP000002489">
    <property type="component" value="Unassembled WGS sequence"/>
</dbReference>
<evidence type="ECO:0000313" key="3">
    <source>
        <dbReference type="Proteomes" id="UP000002489"/>
    </source>
</evidence>
<dbReference type="STRING" id="426428.A0A0D2XI12"/>
<dbReference type="EnsemblFungi" id="FOXG_03561T0">
    <property type="protein sequence ID" value="FOXG_03561P0"/>
    <property type="gene ID" value="FOXG_03561"/>
</dbReference>
<sequence>MAATLESILSTVSMIEHELATREDLAAVNDAKLDVVKSSIKHFSNPKPQLAGNNPQRLKHVMQAEQLLRAACLPSSYQRAHAVQFHAQGLSKQAVAQRVNWTQPLTRAATRVKARQISDKSSSTDARHLAPTIIQARELVKFIKSSPHARRMSLSKIAATLGLESSDIAIRNALGRYGYKLYPAVIRPYISEETRKLRLEFALNHVNWTIEQWNKVLFTAEVRIPLTDAHEPLVIRQPEEEYHLDCINDVPAEPTTCNDSELYFAHFSGLTGKGPLIAWSRDADNKFGPLGPVNHYKVIFPGFSKWIGDQPSGSRFAMRPDMCAHAAVAVKDEMRGRFMPIEHFPPASPDLNPITEIFNWAKANLKTDKDRSLFGEVAEWRIRQVVRGTWNNIPQENMKALIESMPHRCQAVIDANGMHTRD</sequence>
<dbReference type="GO" id="GO:0003677">
    <property type="term" value="F:DNA binding"/>
    <property type="evidence" value="ECO:0007669"/>
    <property type="project" value="InterPro"/>
</dbReference>
<accession>A0A0D2XI12</accession>
<evidence type="ECO:0000313" key="2">
    <source>
        <dbReference type="EnsemblFungi" id="FOXG_03561P0"/>
    </source>
</evidence>
<evidence type="ECO:0000259" key="1">
    <source>
        <dbReference type="Pfam" id="PF01498"/>
    </source>
</evidence>
<proteinExistence type="predicted"/>
<dbReference type="AlphaFoldDB" id="A0A0D2XI12"/>
<dbReference type="InterPro" id="IPR036397">
    <property type="entry name" value="RNaseH_sf"/>
</dbReference>
<name>A0A0D2XI12_FUSOF</name>
<feature type="domain" description="Transposase Tc1-like" evidence="1">
    <location>
        <begin position="137"/>
        <end position="207"/>
    </location>
</feature>
<organism evidence="2 3">
    <name type="scientific">Fusarium oxysporum (strain Fo5176)</name>
    <name type="common">Fusarium vascular wilt</name>
    <dbReference type="NCBI Taxonomy" id="660025"/>
    <lineage>
        <taxon>Eukaryota</taxon>
        <taxon>Fungi</taxon>
        <taxon>Dikarya</taxon>
        <taxon>Ascomycota</taxon>
        <taxon>Pezizomycotina</taxon>
        <taxon>Sordariomycetes</taxon>
        <taxon>Hypocreomycetidae</taxon>
        <taxon>Hypocreales</taxon>
        <taxon>Nectriaceae</taxon>
        <taxon>Fusarium</taxon>
        <taxon>Fusarium oxysporum species complex</taxon>
    </lineage>
</organism>
<reference evidence="3" key="1">
    <citation type="journal article" date="2012" name="Mol. Plant Microbe Interact.">
        <title>A highly conserved effector in Fusarium oxysporum is required for full virulence on Arabidopsis.</title>
        <authorList>
            <person name="Thatcher L.F."/>
            <person name="Gardiner D.M."/>
            <person name="Kazan K."/>
            <person name="Manners J."/>
        </authorList>
    </citation>
    <scope>NUCLEOTIDE SEQUENCE [LARGE SCALE GENOMIC DNA]</scope>
    <source>
        <strain evidence="3">Fo5176</strain>
    </source>
</reference>
<dbReference type="GO" id="GO:0015074">
    <property type="term" value="P:DNA integration"/>
    <property type="evidence" value="ECO:0007669"/>
    <property type="project" value="InterPro"/>
</dbReference>